<feature type="signal peptide" evidence="1">
    <location>
        <begin position="1"/>
        <end position="23"/>
    </location>
</feature>
<reference evidence="3 4" key="1">
    <citation type="submission" date="2018-09" db="EMBL/GenBank/DDBJ databases">
        <title>Arachidicoccus sp. nov., a bacterium isolated from soil.</title>
        <authorList>
            <person name="Weon H.-Y."/>
            <person name="Kwon S.-W."/>
            <person name="Lee S.A."/>
        </authorList>
    </citation>
    <scope>NUCLEOTIDE SEQUENCE [LARGE SCALE GENOMIC DNA]</scope>
    <source>
        <strain evidence="3 4">KIS59-12</strain>
    </source>
</reference>
<gene>
    <name evidence="3" type="ORF">D6B99_06695</name>
</gene>
<dbReference type="InterPro" id="IPR013783">
    <property type="entry name" value="Ig-like_fold"/>
</dbReference>
<dbReference type="RefSeq" id="WP_119986325.1">
    <property type="nucleotide sequence ID" value="NZ_CP032489.1"/>
</dbReference>
<dbReference type="InterPro" id="IPR022409">
    <property type="entry name" value="PKD/Chitinase_dom"/>
</dbReference>
<protein>
    <submittedName>
        <fullName evidence="3">PKD domain-containing protein</fullName>
    </submittedName>
</protein>
<feature type="domain" description="PKD" evidence="2">
    <location>
        <begin position="50"/>
        <end position="110"/>
    </location>
</feature>
<name>A0A386HP13_9BACT</name>
<dbReference type="InterPro" id="IPR000601">
    <property type="entry name" value="PKD_dom"/>
</dbReference>
<dbReference type="InterPro" id="IPR035986">
    <property type="entry name" value="PKD_dom_sf"/>
</dbReference>
<evidence type="ECO:0000313" key="4">
    <source>
        <dbReference type="Proteomes" id="UP000266118"/>
    </source>
</evidence>
<dbReference type="SUPFAM" id="SSF49299">
    <property type="entry name" value="PKD domain"/>
    <property type="match status" value="1"/>
</dbReference>
<dbReference type="SMART" id="SM00089">
    <property type="entry name" value="PKD"/>
    <property type="match status" value="1"/>
</dbReference>
<dbReference type="Gene3D" id="2.60.40.10">
    <property type="entry name" value="Immunoglobulins"/>
    <property type="match status" value="1"/>
</dbReference>
<dbReference type="EMBL" id="CP032489">
    <property type="protein sequence ID" value="AYD47326.1"/>
    <property type="molecule type" value="Genomic_DNA"/>
</dbReference>
<feature type="chain" id="PRO_5017449127" evidence="1">
    <location>
        <begin position="24"/>
        <end position="292"/>
    </location>
</feature>
<evidence type="ECO:0000313" key="3">
    <source>
        <dbReference type="EMBL" id="AYD47326.1"/>
    </source>
</evidence>
<proteinExistence type="predicted"/>
<keyword evidence="4" id="KW-1185">Reference proteome</keyword>
<accession>A0A386HP13</accession>
<evidence type="ECO:0000256" key="1">
    <source>
        <dbReference type="SAM" id="SignalP"/>
    </source>
</evidence>
<dbReference type="Pfam" id="PF18911">
    <property type="entry name" value="PKD_4"/>
    <property type="match status" value="1"/>
</dbReference>
<dbReference type="KEGG" id="ark:D6B99_06695"/>
<sequence length="292" mass="31688">MNLSYKYLSIVFLLICFATNACKKEAIGTTPTIDFSIQVSGDTVRFTNLTSDAKSYKWDFGDGDSSTEENPMHIYPGKGKYVPTLYAVAQNGAQAQGSTVIHISKTSPILLNDNTLSDWDTLSVNVYTSSPAGGNFIMGKFDYDANNIYFYFEMKATVADGNIFDFYLDADNNASTGLLTGDFTGGGYDELLEGQLLLNQSTAPIPLAPYVHTGAQNAFSFDAMTLSDFFKIGTVVQDGAILKFEGSFDRNKLNLTGPAIRVGIITTKSDWSATLGSLPDPSTDSYLLNLPE</sequence>
<dbReference type="AlphaFoldDB" id="A0A386HP13"/>
<dbReference type="Proteomes" id="UP000266118">
    <property type="component" value="Chromosome"/>
</dbReference>
<dbReference type="PROSITE" id="PS50093">
    <property type="entry name" value="PKD"/>
    <property type="match status" value="1"/>
</dbReference>
<evidence type="ECO:0000259" key="2">
    <source>
        <dbReference type="PROSITE" id="PS50093"/>
    </source>
</evidence>
<dbReference type="CDD" id="cd00146">
    <property type="entry name" value="PKD"/>
    <property type="match status" value="1"/>
</dbReference>
<dbReference type="OrthoDB" id="7443339at2"/>
<keyword evidence="1" id="KW-0732">Signal</keyword>
<organism evidence="3 4">
    <name type="scientific">Arachidicoccus soli</name>
    <dbReference type="NCBI Taxonomy" id="2341117"/>
    <lineage>
        <taxon>Bacteria</taxon>
        <taxon>Pseudomonadati</taxon>
        <taxon>Bacteroidota</taxon>
        <taxon>Chitinophagia</taxon>
        <taxon>Chitinophagales</taxon>
        <taxon>Chitinophagaceae</taxon>
        <taxon>Arachidicoccus</taxon>
    </lineage>
</organism>